<evidence type="ECO:0000313" key="3">
    <source>
        <dbReference type="Proteomes" id="UP000664417"/>
    </source>
</evidence>
<dbReference type="SUPFAM" id="SSF51735">
    <property type="entry name" value="NAD(P)-binding Rossmann-fold domains"/>
    <property type="match status" value="1"/>
</dbReference>
<dbReference type="PANTHER" id="PTHR14097:SF7">
    <property type="entry name" value="OXIDOREDUCTASE HTATIP2"/>
    <property type="match status" value="1"/>
</dbReference>
<organism evidence="2 3">
    <name type="scientific">Acanthopleuribacter pedis</name>
    <dbReference type="NCBI Taxonomy" id="442870"/>
    <lineage>
        <taxon>Bacteria</taxon>
        <taxon>Pseudomonadati</taxon>
        <taxon>Acidobacteriota</taxon>
        <taxon>Holophagae</taxon>
        <taxon>Acanthopleuribacterales</taxon>
        <taxon>Acanthopleuribacteraceae</taxon>
        <taxon>Acanthopleuribacter</taxon>
    </lineage>
</organism>
<name>A0A8J7QKL0_9BACT</name>
<evidence type="ECO:0008006" key="4">
    <source>
        <dbReference type="Google" id="ProtNLM"/>
    </source>
</evidence>
<proteinExistence type="predicted"/>
<gene>
    <name evidence="2" type="ORF">J3U88_24515</name>
</gene>
<reference evidence="2" key="1">
    <citation type="submission" date="2021-03" db="EMBL/GenBank/DDBJ databases">
        <authorList>
            <person name="Wang G."/>
        </authorList>
    </citation>
    <scope>NUCLEOTIDE SEQUENCE</scope>
    <source>
        <strain evidence="2">KCTC 12899</strain>
    </source>
</reference>
<keyword evidence="1" id="KW-1133">Transmembrane helix</keyword>
<dbReference type="InterPro" id="IPR036291">
    <property type="entry name" value="NAD(P)-bd_dom_sf"/>
</dbReference>
<protein>
    <recommendedName>
        <fullName evidence="4">Oxidoreductase</fullName>
    </recommendedName>
</protein>
<dbReference type="PANTHER" id="PTHR14097">
    <property type="entry name" value="OXIDOREDUCTASE HTATIP2"/>
    <property type="match status" value="1"/>
</dbReference>
<comment type="caution">
    <text evidence="2">The sequence shown here is derived from an EMBL/GenBank/DDBJ whole genome shotgun (WGS) entry which is preliminary data.</text>
</comment>
<keyword evidence="3" id="KW-1185">Reference proteome</keyword>
<dbReference type="Proteomes" id="UP000664417">
    <property type="component" value="Unassembled WGS sequence"/>
</dbReference>
<sequence>MAERTPQDPATGDVLLLGASGLVGGYCLSALAARPEVRRIYVPLREGSQVDGPKVHAIPFDFDDPDCYRDLPAVEAVFCCLGLPLDRLKDRDALYRVDYAYPIAVARRYKDAVSLFSVVTSVGISRWSPLYYCRIKARLEAELVALRFPALHLFQPSLLLGLRTGIHPWQQWFQAALGPRRGWFFGPLSRFRPVAAETLAQAMVAHWPAAAQGTSRLYAPQIERLASAAAPES</sequence>
<accession>A0A8J7QKL0</accession>
<feature type="transmembrane region" description="Helical" evidence="1">
    <location>
        <begin position="14"/>
        <end position="33"/>
    </location>
</feature>
<evidence type="ECO:0000313" key="2">
    <source>
        <dbReference type="EMBL" id="MBO1321665.1"/>
    </source>
</evidence>
<dbReference type="AlphaFoldDB" id="A0A8J7QKL0"/>
<keyword evidence="1" id="KW-0472">Membrane</keyword>
<dbReference type="RefSeq" id="WP_207861638.1">
    <property type="nucleotide sequence ID" value="NZ_JAFREP010000026.1"/>
</dbReference>
<keyword evidence="1" id="KW-0812">Transmembrane</keyword>
<evidence type="ECO:0000256" key="1">
    <source>
        <dbReference type="SAM" id="Phobius"/>
    </source>
</evidence>
<dbReference type="Gene3D" id="3.40.50.720">
    <property type="entry name" value="NAD(P)-binding Rossmann-like Domain"/>
    <property type="match status" value="1"/>
</dbReference>
<dbReference type="EMBL" id="JAFREP010000026">
    <property type="protein sequence ID" value="MBO1321665.1"/>
    <property type="molecule type" value="Genomic_DNA"/>
</dbReference>